<keyword evidence="2" id="KW-1185">Reference proteome</keyword>
<dbReference type="EMBL" id="CM042052">
    <property type="protein sequence ID" value="KAI3720346.1"/>
    <property type="molecule type" value="Genomic_DNA"/>
</dbReference>
<accession>A0ACB9BEX9</accession>
<proteinExistence type="predicted"/>
<sequence>MERRNLKFGSIFRLSECIVTFDLISIIFFVDLLRSGQIHLFAIPWRALTKQLCSLEFLDQSHVLSGGSRKAWHDRHI</sequence>
<protein>
    <submittedName>
        <fullName evidence="1">Uncharacterized protein</fullName>
    </submittedName>
</protein>
<evidence type="ECO:0000313" key="2">
    <source>
        <dbReference type="Proteomes" id="UP001055879"/>
    </source>
</evidence>
<reference evidence="2" key="1">
    <citation type="journal article" date="2022" name="Mol. Ecol. Resour.">
        <title>The genomes of chicory, endive, great burdock and yacon provide insights into Asteraceae palaeo-polyploidization history and plant inulin production.</title>
        <authorList>
            <person name="Fan W."/>
            <person name="Wang S."/>
            <person name="Wang H."/>
            <person name="Wang A."/>
            <person name="Jiang F."/>
            <person name="Liu H."/>
            <person name="Zhao H."/>
            <person name="Xu D."/>
            <person name="Zhang Y."/>
        </authorList>
    </citation>
    <scope>NUCLEOTIDE SEQUENCE [LARGE SCALE GENOMIC DNA]</scope>
    <source>
        <strain evidence="2">cv. Niubang</strain>
    </source>
</reference>
<evidence type="ECO:0000313" key="1">
    <source>
        <dbReference type="EMBL" id="KAI3720346.1"/>
    </source>
</evidence>
<name>A0ACB9BEX9_ARCLA</name>
<comment type="caution">
    <text evidence="1">The sequence shown here is derived from an EMBL/GenBank/DDBJ whole genome shotgun (WGS) entry which is preliminary data.</text>
</comment>
<organism evidence="1 2">
    <name type="scientific">Arctium lappa</name>
    <name type="common">Greater burdock</name>
    <name type="synonym">Lappa major</name>
    <dbReference type="NCBI Taxonomy" id="4217"/>
    <lineage>
        <taxon>Eukaryota</taxon>
        <taxon>Viridiplantae</taxon>
        <taxon>Streptophyta</taxon>
        <taxon>Embryophyta</taxon>
        <taxon>Tracheophyta</taxon>
        <taxon>Spermatophyta</taxon>
        <taxon>Magnoliopsida</taxon>
        <taxon>eudicotyledons</taxon>
        <taxon>Gunneridae</taxon>
        <taxon>Pentapetalae</taxon>
        <taxon>asterids</taxon>
        <taxon>campanulids</taxon>
        <taxon>Asterales</taxon>
        <taxon>Asteraceae</taxon>
        <taxon>Carduoideae</taxon>
        <taxon>Cardueae</taxon>
        <taxon>Arctiinae</taxon>
        <taxon>Arctium</taxon>
    </lineage>
</organism>
<reference evidence="1 2" key="2">
    <citation type="journal article" date="2022" name="Mol. Ecol. Resour.">
        <title>The genomes of chicory, endive, great burdock and yacon provide insights into Asteraceae paleo-polyploidization history and plant inulin production.</title>
        <authorList>
            <person name="Fan W."/>
            <person name="Wang S."/>
            <person name="Wang H."/>
            <person name="Wang A."/>
            <person name="Jiang F."/>
            <person name="Liu H."/>
            <person name="Zhao H."/>
            <person name="Xu D."/>
            <person name="Zhang Y."/>
        </authorList>
    </citation>
    <scope>NUCLEOTIDE SEQUENCE [LARGE SCALE GENOMIC DNA]</scope>
    <source>
        <strain evidence="2">cv. Niubang</strain>
    </source>
</reference>
<gene>
    <name evidence="1" type="ORF">L6452_21262</name>
</gene>
<dbReference type="Proteomes" id="UP001055879">
    <property type="component" value="Linkage Group LG06"/>
</dbReference>